<keyword evidence="3" id="KW-1185">Reference proteome</keyword>
<name>A0A1X2I1P5_9FUNG</name>
<evidence type="ECO:0000313" key="2">
    <source>
        <dbReference type="EMBL" id="ORZ07375.1"/>
    </source>
</evidence>
<feature type="transmembrane region" description="Helical" evidence="1">
    <location>
        <begin position="53"/>
        <end position="74"/>
    </location>
</feature>
<protein>
    <submittedName>
        <fullName evidence="2">Uncharacterized protein</fullName>
    </submittedName>
</protein>
<evidence type="ECO:0000313" key="3">
    <source>
        <dbReference type="Proteomes" id="UP000193560"/>
    </source>
</evidence>
<keyword evidence="1" id="KW-0472">Membrane</keyword>
<sequence>MMLAHSFSYLLDAWYGNNWVDSISVVAKLQGFIQNKVLTRNIVWLRNKIDSSISVSLSPSFSLPLSLLLLLLLLDSRIPPNLLLFLLCWFFLLPKPSPLSLYLPILVHTFLPTQSPLLFSYCLYLVSL</sequence>
<comment type="caution">
    <text evidence="2">The sequence shown here is derived from an EMBL/GenBank/DDBJ whole genome shotgun (WGS) entry which is preliminary data.</text>
</comment>
<proteinExistence type="predicted"/>
<gene>
    <name evidence="2" type="ORF">BCR42DRAFT_152816</name>
</gene>
<dbReference type="AlphaFoldDB" id="A0A1X2I1P5"/>
<dbReference type="Proteomes" id="UP000193560">
    <property type="component" value="Unassembled WGS sequence"/>
</dbReference>
<feature type="transmembrane region" description="Helical" evidence="1">
    <location>
        <begin position="81"/>
        <end position="99"/>
    </location>
</feature>
<dbReference type="EMBL" id="MCGE01000035">
    <property type="protein sequence ID" value="ORZ07375.1"/>
    <property type="molecule type" value="Genomic_DNA"/>
</dbReference>
<reference evidence="2 3" key="1">
    <citation type="submission" date="2016-07" db="EMBL/GenBank/DDBJ databases">
        <title>Pervasive Adenine N6-methylation of Active Genes in Fungi.</title>
        <authorList>
            <consortium name="DOE Joint Genome Institute"/>
            <person name="Mondo S.J."/>
            <person name="Dannebaum R.O."/>
            <person name="Kuo R.C."/>
            <person name="Labutti K."/>
            <person name="Haridas S."/>
            <person name="Kuo A."/>
            <person name="Salamov A."/>
            <person name="Ahrendt S.R."/>
            <person name="Lipzen A."/>
            <person name="Sullivan W."/>
            <person name="Andreopoulos W.B."/>
            <person name="Clum A."/>
            <person name="Lindquist E."/>
            <person name="Daum C."/>
            <person name="Ramamoorthy G.K."/>
            <person name="Gryganskyi A."/>
            <person name="Culley D."/>
            <person name="Magnuson J.K."/>
            <person name="James T.Y."/>
            <person name="O'Malley M.A."/>
            <person name="Stajich J.E."/>
            <person name="Spatafora J.W."/>
            <person name="Visel A."/>
            <person name="Grigoriev I.V."/>
        </authorList>
    </citation>
    <scope>NUCLEOTIDE SEQUENCE [LARGE SCALE GENOMIC DNA]</scope>
    <source>
        <strain evidence="2 3">NRRL 1336</strain>
    </source>
</reference>
<evidence type="ECO:0000256" key="1">
    <source>
        <dbReference type="SAM" id="Phobius"/>
    </source>
</evidence>
<accession>A0A1X2I1P5</accession>
<organism evidence="2 3">
    <name type="scientific">Absidia repens</name>
    <dbReference type="NCBI Taxonomy" id="90262"/>
    <lineage>
        <taxon>Eukaryota</taxon>
        <taxon>Fungi</taxon>
        <taxon>Fungi incertae sedis</taxon>
        <taxon>Mucoromycota</taxon>
        <taxon>Mucoromycotina</taxon>
        <taxon>Mucoromycetes</taxon>
        <taxon>Mucorales</taxon>
        <taxon>Cunninghamellaceae</taxon>
        <taxon>Absidia</taxon>
    </lineage>
</organism>
<keyword evidence="1" id="KW-1133">Transmembrane helix</keyword>
<keyword evidence="1" id="KW-0812">Transmembrane</keyword>